<accession>A0AAD5M7M2</accession>
<organism evidence="1 2">
    <name type="scientific">Parelaphostrongylus tenuis</name>
    <name type="common">Meningeal worm</name>
    <dbReference type="NCBI Taxonomy" id="148309"/>
    <lineage>
        <taxon>Eukaryota</taxon>
        <taxon>Metazoa</taxon>
        <taxon>Ecdysozoa</taxon>
        <taxon>Nematoda</taxon>
        <taxon>Chromadorea</taxon>
        <taxon>Rhabditida</taxon>
        <taxon>Rhabditina</taxon>
        <taxon>Rhabditomorpha</taxon>
        <taxon>Strongyloidea</taxon>
        <taxon>Metastrongylidae</taxon>
        <taxon>Parelaphostrongylus</taxon>
    </lineage>
</organism>
<proteinExistence type="predicted"/>
<reference evidence="1" key="1">
    <citation type="submission" date="2021-06" db="EMBL/GenBank/DDBJ databases">
        <title>Parelaphostrongylus tenuis whole genome reference sequence.</title>
        <authorList>
            <person name="Garwood T.J."/>
            <person name="Larsen P.A."/>
            <person name="Fountain-Jones N.M."/>
            <person name="Garbe J.R."/>
            <person name="Macchietto M.G."/>
            <person name="Kania S.A."/>
            <person name="Gerhold R.W."/>
            <person name="Richards J.E."/>
            <person name="Wolf T.M."/>
        </authorList>
    </citation>
    <scope>NUCLEOTIDE SEQUENCE</scope>
    <source>
        <strain evidence="1">MNPRO001-30</strain>
        <tissue evidence="1">Meninges</tissue>
    </source>
</reference>
<keyword evidence="2" id="KW-1185">Reference proteome</keyword>
<dbReference type="EMBL" id="JAHQIW010001493">
    <property type="protein sequence ID" value="KAJ1352640.1"/>
    <property type="molecule type" value="Genomic_DNA"/>
</dbReference>
<comment type="caution">
    <text evidence="1">The sequence shown here is derived from an EMBL/GenBank/DDBJ whole genome shotgun (WGS) entry which is preliminary data.</text>
</comment>
<evidence type="ECO:0000313" key="2">
    <source>
        <dbReference type="Proteomes" id="UP001196413"/>
    </source>
</evidence>
<evidence type="ECO:0000313" key="1">
    <source>
        <dbReference type="EMBL" id="KAJ1352640.1"/>
    </source>
</evidence>
<dbReference type="AlphaFoldDB" id="A0AAD5M7M2"/>
<protein>
    <submittedName>
        <fullName evidence="1">Uncharacterized protein</fullName>
    </submittedName>
</protein>
<dbReference type="Proteomes" id="UP001196413">
    <property type="component" value="Unassembled WGS sequence"/>
</dbReference>
<name>A0AAD5M7M2_PARTN</name>
<gene>
    <name evidence="1" type="ORF">KIN20_009035</name>
</gene>
<sequence>MDVCLCSSAQHRRSKNKQGEYKFGQYGAFKNFVGPLGAAVDRMRHNAGCSGGGCDRSVDRTQRQFYETSKAQIRESRPMNRKAWDKACSEEQYTVTNLNYFAKDTWTQPLIDDFDRRYLIYFALSIHEIQYTQRKWTKKE</sequence>